<comment type="caution">
    <text evidence="1">The sequence shown here is derived from an EMBL/GenBank/DDBJ whole genome shotgun (WGS) entry which is preliminary data.</text>
</comment>
<gene>
    <name evidence="1" type="ORF">GX426_05875</name>
</gene>
<dbReference type="Proteomes" id="UP000544742">
    <property type="component" value="Unassembled WGS sequence"/>
</dbReference>
<dbReference type="EMBL" id="JAAYUN010000098">
    <property type="protein sequence ID" value="NLJ22618.1"/>
    <property type="molecule type" value="Genomic_DNA"/>
</dbReference>
<evidence type="ECO:0000313" key="1">
    <source>
        <dbReference type="EMBL" id="NLJ22618.1"/>
    </source>
</evidence>
<proteinExistence type="predicted"/>
<organism evidence="1 2">
    <name type="scientific">Methanothrix soehngenii</name>
    <name type="common">Methanosaeta concilii</name>
    <dbReference type="NCBI Taxonomy" id="2223"/>
    <lineage>
        <taxon>Archaea</taxon>
        <taxon>Methanobacteriati</taxon>
        <taxon>Methanobacteriota</taxon>
        <taxon>Stenosarchaea group</taxon>
        <taxon>Methanomicrobia</taxon>
        <taxon>Methanotrichales</taxon>
        <taxon>Methanotrichaceae</taxon>
        <taxon>Methanothrix</taxon>
    </lineage>
</organism>
<sequence>MRTRVFALVALALLLMGGGALASHPMFFPLSEHTIAKDITDSGMPLYRTNIFTTDDEQAVSWLLIWRDSKPHTVEWRWYWPEGRTYARSFSTIPPIDGFTGMWAAPVWSCLKIKGTDVSRLPGNWRVDVIVDFKKELTEYFTINTPYAC</sequence>
<dbReference type="AlphaFoldDB" id="A0A7K4AI14"/>
<evidence type="ECO:0008006" key="3">
    <source>
        <dbReference type="Google" id="ProtNLM"/>
    </source>
</evidence>
<dbReference type="RefSeq" id="WP_273271397.1">
    <property type="nucleotide sequence ID" value="NZ_DAOQUD010000069.1"/>
</dbReference>
<reference evidence="1 2" key="1">
    <citation type="journal article" date="2020" name="Biotechnol. Biofuels">
        <title>New insights from the biogas microbiome by comprehensive genome-resolved metagenomics of nearly 1600 species originating from multiple anaerobic digesters.</title>
        <authorList>
            <person name="Campanaro S."/>
            <person name="Treu L."/>
            <person name="Rodriguez-R L.M."/>
            <person name="Kovalovszki A."/>
            <person name="Ziels R.M."/>
            <person name="Maus I."/>
            <person name="Zhu X."/>
            <person name="Kougias P.G."/>
            <person name="Basile A."/>
            <person name="Luo G."/>
            <person name="Schluter A."/>
            <person name="Konstantinidis K.T."/>
            <person name="Angelidaki I."/>
        </authorList>
    </citation>
    <scope>NUCLEOTIDE SEQUENCE [LARGE SCALE GENOMIC DNA]</scope>
    <source>
        <strain evidence="1">AS27yjCOA_157</strain>
    </source>
</reference>
<name>A0A7K4AI14_METSH</name>
<protein>
    <recommendedName>
        <fullName evidence="3">DUF2914 domain-containing protein</fullName>
    </recommendedName>
</protein>
<accession>A0A7K4AI14</accession>
<evidence type="ECO:0000313" key="2">
    <source>
        <dbReference type="Proteomes" id="UP000544742"/>
    </source>
</evidence>